<reference evidence="2" key="1">
    <citation type="journal article" date="2021" name="PeerJ">
        <title>Extensive microbial diversity within the chicken gut microbiome revealed by metagenomics and culture.</title>
        <authorList>
            <person name="Gilroy R."/>
            <person name="Ravi A."/>
            <person name="Getino M."/>
            <person name="Pursley I."/>
            <person name="Horton D.L."/>
            <person name="Alikhan N.F."/>
            <person name="Baker D."/>
            <person name="Gharbi K."/>
            <person name="Hall N."/>
            <person name="Watson M."/>
            <person name="Adriaenssens E.M."/>
            <person name="Foster-Nyarko E."/>
            <person name="Jarju S."/>
            <person name="Secka A."/>
            <person name="Antonio M."/>
            <person name="Oren A."/>
            <person name="Chaudhuri R.R."/>
            <person name="La Ragione R."/>
            <person name="Hildebrand F."/>
            <person name="Pallen M.J."/>
        </authorList>
    </citation>
    <scope>NUCLEOTIDE SEQUENCE</scope>
    <source>
        <strain evidence="2">CHK193-4272</strain>
    </source>
</reference>
<name>A0A9D1PHF2_9FIRM</name>
<evidence type="ECO:0000313" key="3">
    <source>
        <dbReference type="Proteomes" id="UP000886808"/>
    </source>
</evidence>
<dbReference type="InterPro" id="IPR025054">
    <property type="entry name" value="DUF3991"/>
</dbReference>
<evidence type="ECO:0000259" key="1">
    <source>
        <dbReference type="Pfam" id="PF13154"/>
    </source>
</evidence>
<dbReference type="Gene3D" id="3.40.1360.10">
    <property type="match status" value="1"/>
</dbReference>
<organism evidence="2 3">
    <name type="scientific">Candidatus Butyricicoccus avistercoris</name>
    <dbReference type="NCBI Taxonomy" id="2838518"/>
    <lineage>
        <taxon>Bacteria</taxon>
        <taxon>Bacillati</taxon>
        <taxon>Bacillota</taxon>
        <taxon>Clostridia</taxon>
        <taxon>Eubacteriales</taxon>
        <taxon>Butyricicoccaceae</taxon>
        <taxon>Butyricicoccus</taxon>
    </lineage>
</organism>
<feature type="domain" description="DUF3991" evidence="1">
    <location>
        <begin position="120"/>
        <end position="185"/>
    </location>
</feature>
<evidence type="ECO:0000313" key="2">
    <source>
        <dbReference type="EMBL" id="HIV61840.1"/>
    </source>
</evidence>
<dbReference type="EMBL" id="DXIE01000023">
    <property type="protein sequence ID" value="HIV61840.1"/>
    <property type="molecule type" value="Genomic_DNA"/>
</dbReference>
<sequence length="310" mass="35388">MSYVGKEQIQKAKEVDLISYLKAYEPDELVHISGENYCTKTHDSLKISNGKWNWFSRGIGGKTALDYLIKVKGYKFVEAVKLLTNEKSADIPKSEPSVYVPPKNFSLPKKNDSNALLKKYLSSRGIHQVIVDYCLEKGLIYESENYHNVVFVGFDETHKPRYASVRSTITTYKGDVKGSNKRYGFCIMENPQSKNIHVFESAIDLLSYTTLKLLSGDNWRSENYLSLAGVFHSSNKIPPALEKYLSVNKQVENIVLHLDNDKAGRDATRAIIDKLMDDYTIIDEPPQSGKDINEQLKIMLKIQQKQEYDR</sequence>
<protein>
    <submittedName>
        <fullName evidence="2">DUF3991 and toprim domain-containing protein</fullName>
    </submittedName>
</protein>
<accession>A0A9D1PHF2</accession>
<dbReference type="SUPFAM" id="SSF56731">
    <property type="entry name" value="DNA primase core"/>
    <property type="match status" value="1"/>
</dbReference>
<gene>
    <name evidence="2" type="ORF">H9746_03200</name>
</gene>
<dbReference type="Pfam" id="PF13155">
    <property type="entry name" value="Toprim_2"/>
    <property type="match status" value="1"/>
</dbReference>
<dbReference type="Proteomes" id="UP000886808">
    <property type="component" value="Unassembled WGS sequence"/>
</dbReference>
<dbReference type="AlphaFoldDB" id="A0A9D1PHF2"/>
<dbReference type="Pfam" id="PF13154">
    <property type="entry name" value="DUF3991"/>
    <property type="match status" value="1"/>
</dbReference>
<proteinExistence type="predicted"/>
<comment type="caution">
    <text evidence="2">The sequence shown here is derived from an EMBL/GenBank/DDBJ whole genome shotgun (WGS) entry which is preliminary data.</text>
</comment>
<reference evidence="2" key="2">
    <citation type="submission" date="2021-04" db="EMBL/GenBank/DDBJ databases">
        <authorList>
            <person name="Gilroy R."/>
        </authorList>
    </citation>
    <scope>NUCLEOTIDE SEQUENCE</scope>
    <source>
        <strain evidence="2">CHK193-4272</strain>
    </source>
</reference>
<dbReference type="SUPFAM" id="SSF57783">
    <property type="entry name" value="Zinc beta-ribbon"/>
    <property type="match status" value="1"/>
</dbReference>